<reference evidence="1 2" key="1">
    <citation type="journal article" date="2015" name="J. Biotechnol.">
        <title>Complete genome sequence of a malodorant-producing acetogen, Clostridium scatologenes ATCC 25775(T).</title>
        <authorList>
            <person name="Zhu Z."/>
            <person name="Guo T."/>
            <person name="Zheng H."/>
            <person name="Song T."/>
            <person name="Ouyang P."/>
            <person name="Xie J."/>
        </authorList>
    </citation>
    <scope>NUCLEOTIDE SEQUENCE [LARGE SCALE GENOMIC DNA]</scope>
    <source>
        <strain evidence="1 2">ATCC 25775</strain>
    </source>
</reference>
<dbReference type="Proteomes" id="UP000033115">
    <property type="component" value="Chromosome"/>
</dbReference>
<sequence>METIKVLFMKGTFEWNFLEQGLCQEEWNRGIKFSSLQR</sequence>
<proteinExistence type="predicted"/>
<keyword evidence="2" id="KW-1185">Reference proteome</keyword>
<accession>A0A0E3JR12</accession>
<organism evidence="1 2">
    <name type="scientific">Clostridium scatologenes</name>
    <dbReference type="NCBI Taxonomy" id="1548"/>
    <lineage>
        <taxon>Bacteria</taxon>
        <taxon>Bacillati</taxon>
        <taxon>Bacillota</taxon>
        <taxon>Clostridia</taxon>
        <taxon>Eubacteriales</taxon>
        <taxon>Clostridiaceae</taxon>
        <taxon>Clostridium</taxon>
    </lineage>
</organism>
<gene>
    <name evidence="1" type="ORF">CSCA_4248</name>
</gene>
<name>A0A0E3JR12_CLOSL</name>
<dbReference type="EMBL" id="CP009933">
    <property type="protein sequence ID" value="AKA71373.1"/>
    <property type="molecule type" value="Genomic_DNA"/>
</dbReference>
<evidence type="ECO:0000313" key="2">
    <source>
        <dbReference type="Proteomes" id="UP000033115"/>
    </source>
</evidence>
<dbReference type="KEGG" id="csq:CSCA_4248"/>
<protein>
    <submittedName>
        <fullName evidence="1">Uncharacterized protein</fullName>
    </submittedName>
</protein>
<evidence type="ECO:0000313" key="1">
    <source>
        <dbReference type="EMBL" id="AKA71373.1"/>
    </source>
</evidence>
<dbReference type="AlphaFoldDB" id="A0A0E3JR12"/>
<dbReference type="HOGENOM" id="CLU_3326629_0_0_9"/>